<proteinExistence type="predicted"/>
<sequence>MSAVIVSETSEFHVGDQVWVYRDSSFGAVESAVVVAAPADRSLRVEFADGHRSHLRRGRVELHAPRTERALT</sequence>
<evidence type="ECO:0000313" key="2">
    <source>
        <dbReference type="Proteomes" id="UP001212821"/>
    </source>
</evidence>
<keyword evidence="2" id="KW-1185">Reference proteome</keyword>
<organism evidence="1 2">
    <name type="scientific">Kitasatospora cathayae</name>
    <dbReference type="NCBI Taxonomy" id="3004092"/>
    <lineage>
        <taxon>Bacteria</taxon>
        <taxon>Bacillati</taxon>
        <taxon>Actinomycetota</taxon>
        <taxon>Actinomycetes</taxon>
        <taxon>Kitasatosporales</taxon>
        <taxon>Streptomycetaceae</taxon>
        <taxon>Kitasatospora</taxon>
    </lineage>
</organism>
<reference evidence="2" key="1">
    <citation type="submission" date="2022-12" db="EMBL/GenBank/DDBJ databases">
        <authorList>
            <person name="Mo P."/>
        </authorList>
    </citation>
    <scope>NUCLEOTIDE SEQUENCE [LARGE SCALE GENOMIC DNA]</scope>
    <source>
        <strain evidence="2">HUAS 3-15</strain>
    </source>
</reference>
<accession>A0ABY7PWZ8</accession>
<dbReference type="EMBL" id="CP115450">
    <property type="protein sequence ID" value="WBP84960.1"/>
    <property type="molecule type" value="Genomic_DNA"/>
</dbReference>
<name>A0ABY7PWZ8_9ACTN</name>
<evidence type="ECO:0008006" key="3">
    <source>
        <dbReference type="Google" id="ProtNLM"/>
    </source>
</evidence>
<dbReference type="Proteomes" id="UP001212821">
    <property type="component" value="Chromosome"/>
</dbReference>
<gene>
    <name evidence="1" type="ORF">O1G21_03255</name>
</gene>
<dbReference type="RefSeq" id="WP_270140555.1">
    <property type="nucleotide sequence ID" value="NZ_CP115450.1"/>
</dbReference>
<evidence type="ECO:0000313" key="1">
    <source>
        <dbReference type="EMBL" id="WBP84960.1"/>
    </source>
</evidence>
<protein>
    <recommendedName>
        <fullName evidence="3">DUF1918 domain-containing protein</fullName>
    </recommendedName>
</protein>